<evidence type="ECO:0000313" key="3">
    <source>
        <dbReference type="Proteomes" id="UP001221898"/>
    </source>
</evidence>
<keyword evidence="3" id="KW-1185">Reference proteome</keyword>
<dbReference type="AlphaFoldDB" id="A0AAD7WS15"/>
<gene>
    <name evidence="2" type="ORF">AAFF_G00278800</name>
</gene>
<proteinExistence type="predicted"/>
<name>A0AAD7WS15_9TELE</name>
<sequence length="199" mass="21920">MGRHPREQSNATSPLEPTLCKHDRAFPLCSGAHPWVLEKRTSPTLHSWLAEHPPPATTTSVRNTSTERQRCLPRALLQTPKLLDDAGGQWTAGPLGHPPLLCDGSVRPHEEETGPAHRGGGIRLQHISSPSPEKCTNSRWLMGRAVNPTNPILLRRRIREILAESLTSWGVREASRSHLARLSGLPRQGPRPCPPLCST</sequence>
<feature type="region of interest" description="Disordered" evidence="1">
    <location>
        <begin position="109"/>
        <end position="135"/>
    </location>
</feature>
<accession>A0AAD7WS15</accession>
<evidence type="ECO:0000313" key="2">
    <source>
        <dbReference type="EMBL" id="KAJ8407306.1"/>
    </source>
</evidence>
<feature type="compositionally biased region" description="Polar residues" evidence="1">
    <location>
        <begin position="126"/>
        <end position="135"/>
    </location>
</feature>
<dbReference type="EMBL" id="JAINUG010000039">
    <property type="protein sequence ID" value="KAJ8407306.1"/>
    <property type="molecule type" value="Genomic_DNA"/>
</dbReference>
<feature type="region of interest" description="Disordered" evidence="1">
    <location>
        <begin position="49"/>
        <end position="68"/>
    </location>
</feature>
<protein>
    <submittedName>
        <fullName evidence="2">Uncharacterized protein</fullName>
    </submittedName>
</protein>
<evidence type="ECO:0000256" key="1">
    <source>
        <dbReference type="SAM" id="MobiDB-lite"/>
    </source>
</evidence>
<reference evidence="2" key="1">
    <citation type="journal article" date="2023" name="Science">
        <title>Genome structures resolve the early diversification of teleost fishes.</title>
        <authorList>
            <person name="Parey E."/>
            <person name="Louis A."/>
            <person name="Montfort J."/>
            <person name="Bouchez O."/>
            <person name="Roques C."/>
            <person name="Iampietro C."/>
            <person name="Lluch J."/>
            <person name="Castinel A."/>
            <person name="Donnadieu C."/>
            <person name="Desvignes T."/>
            <person name="Floi Bucao C."/>
            <person name="Jouanno E."/>
            <person name="Wen M."/>
            <person name="Mejri S."/>
            <person name="Dirks R."/>
            <person name="Jansen H."/>
            <person name="Henkel C."/>
            <person name="Chen W.J."/>
            <person name="Zahm M."/>
            <person name="Cabau C."/>
            <person name="Klopp C."/>
            <person name="Thompson A.W."/>
            <person name="Robinson-Rechavi M."/>
            <person name="Braasch I."/>
            <person name="Lecointre G."/>
            <person name="Bobe J."/>
            <person name="Postlethwait J.H."/>
            <person name="Berthelot C."/>
            <person name="Roest Crollius H."/>
            <person name="Guiguen Y."/>
        </authorList>
    </citation>
    <scope>NUCLEOTIDE SEQUENCE</scope>
    <source>
        <strain evidence="2">NC1722</strain>
    </source>
</reference>
<dbReference type="Proteomes" id="UP001221898">
    <property type="component" value="Unassembled WGS sequence"/>
</dbReference>
<organism evidence="2 3">
    <name type="scientific">Aldrovandia affinis</name>
    <dbReference type="NCBI Taxonomy" id="143900"/>
    <lineage>
        <taxon>Eukaryota</taxon>
        <taxon>Metazoa</taxon>
        <taxon>Chordata</taxon>
        <taxon>Craniata</taxon>
        <taxon>Vertebrata</taxon>
        <taxon>Euteleostomi</taxon>
        <taxon>Actinopterygii</taxon>
        <taxon>Neopterygii</taxon>
        <taxon>Teleostei</taxon>
        <taxon>Notacanthiformes</taxon>
        <taxon>Halosauridae</taxon>
        <taxon>Aldrovandia</taxon>
    </lineage>
</organism>
<comment type="caution">
    <text evidence="2">The sequence shown here is derived from an EMBL/GenBank/DDBJ whole genome shotgun (WGS) entry which is preliminary data.</text>
</comment>